<dbReference type="Gene3D" id="1.20.1070.10">
    <property type="entry name" value="Rhodopsin 7-helix transmembrane proteins"/>
    <property type="match status" value="1"/>
</dbReference>
<evidence type="ECO:0000259" key="7">
    <source>
        <dbReference type="PROSITE" id="PS50262"/>
    </source>
</evidence>
<dbReference type="AlphaFoldDB" id="A0A9Q1BPM4"/>
<feature type="compositionally biased region" description="Basic and acidic residues" evidence="5">
    <location>
        <begin position="256"/>
        <end position="269"/>
    </location>
</feature>
<evidence type="ECO:0000313" key="9">
    <source>
        <dbReference type="Proteomes" id="UP001152320"/>
    </source>
</evidence>
<comment type="subcellular location">
    <subcellularLocation>
        <location evidence="1">Membrane</location>
    </subcellularLocation>
</comment>
<feature type="transmembrane region" description="Helical" evidence="6">
    <location>
        <begin position="320"/>
        <end position="341"/>
    </location>
</feature>
<dbReference type="OrthoDB" id="8863409at2759"/>
<feature type="transmembrane region" description="Helical" evidence="6">
    <location>
        <begin position="113"/>
        <end position="131"/>
    </location>
</feature>
<keyword evidence="9" id="KW-1185">Reference proteome</keyword>
<feature type="transmembrane region" description="Helical" evidence="6">
    <location>
        <begin position="67"/>
        <end position="88"/>
    </location>
</feature>
<evidence type="ECO:0000256" key="6">
    <source>
        <dbReference type="SAM" id="Phobius"/>
    </source>
</evidence>
<protein>
    <submittedName>
        <fullName evidence="8">Cholecystokinin receptor</fullName>
    </submittedName>
</protein>
<evidence type="ECO:0000313" key="8">
    <source>
        <dbReference type="EMBL" id="KAJ8030475.1"/>
    </source>
</evidence>
<feature type="region of interest" description="Disordered" evidence="5">
    <location>
        <begin position="256"/>
        <end position="310"/>
    </location>
</feature>
<feature type="domain" description="G-protein coupled receptors family 1 profile" evidence="7">
    <location>
        <begin position="46"/>
        <end position="373"/>
    </location>
</feature>
<gene>
    <name evidence="8" type="ORF">HOLleu_26911</name>
</gene>
<keyword evidence="4 6" id="KW-0472">Membrane</keyword>
<evidence type="ECO:0000256" key="4">
    <source>
        <dbReference type="ARBA" id="ARBA00023136"/>
    </source>
</evidence>
<dbReference type="InterPro" id="IPR000276">
    <property type="entry name" value="GPCR_Rhodpsn"/>
</dbReference>
<feature type="transmembrane region" description="Helical" evidence="6">
    <location>
        <begin position="353"/>
        <end position="375"/>
    </location>
</feature>
<sequence>MNTTSVSVASFTNFMESTHPTTSGTTQSISLIFVIQCVVGCLGILGNSFVCFVFLHRSTQRNQTNLLIVHQAFIDLLSSVLFVVYSGYDPIPDRYLNIYILDALLCLVTKSRVLVFGSLAISTFNLVLISLERYCATVHSLLYRELFNRRNLSCLIGLVWLIAPILQYFYVWRTRRFSGGACERERSTVVFGVILFLWEYLIPVSIMTFSYVFIIKTIHMSPFSGNKISKKKSTKVQNAKTGRDKKYILDTMDRSEENSYKNQEGDEYKASSNEPSLTSHTSLATLSDTISDGKKSCNPSTAKTKRNGRPNSWRVEATRALIVVYLVYLVCWTPNQLIFLYSNLTGFINFQGVFYQMSVILAICNTCVNPFIYALRHQTYKERVREMFSHLNCKWCRRE</sequence>
<name>A0A9Q1BPM4_HOLLE</name>
<evidence type="ECO:0000256" key="2">
    <source>
        <dbReference type="ARBA" id="ARBA00022692"/>
    </source>
</evidence>
<evidence type="ECO:0000256" key="1">
    <source>
        <dbReference type="ARBA" id="ARBA00004370"/>
    </source>
</evidence>
<keyword evidence="3 6" id="KW-1133">Transmembrane helix</keyword>
<dbReference type="PANTHER" id="PTHR45698">
    <property type="entry name" value="TRACE AMINE-ASSOCIATED RECEPTOR 19N-RELATED"/>
    <property type="match status" value="1"/>
</dbReference>
<dbReference type="EMBL" id="JAIZAY010000013">
    <property type="protein sequence ID" value="KAJ8030475.1"/>
    <property type="molecule type" value="Genomic_DNA"/>
</dbReference>
<dbReference type="GO" id="GO:0004930">
    <property type="term" value="F:G protein-coupled receptor activity"/>
    <property type="evidence" value="ECO:0007669"/>
    <property type="project" value="InterPro"/>
</dbReference>
<keyword evidence="2 6" id="KW-0812">Transmembrane</keyword>
<dbReference type="CDD" id="cd00637">
    <property type="entry name" value="7tm_classA_rhodopsin-like"/>
    <property type="match status" value="1"/>
</dbReference>
<dbReference type="PROSITE" id="PS50262">
    <property type="entry name" value="G_PROTEIN_RECEP_F1_2"/>
    <property type="match status" value="1"/>
</dbReference>
<proteinExistence type="predicted"/>
<dbReference type="SUPFAM" id="SSF81321">
    <property type="entry name" value="Family A G protein-coupled receptor-like"/>
    <property type="match status" value="1"/>
</dbReference>
<feature type="transmembrane region" description="Helical" evidence="6">
    <location>
        <begin position="152"/>
        <end position="170"/>
    </location>
</feature>
<feature type="transmembrane region" description="Helical" evidence="6">
    <location>
        <begin position="190"/>
        <end position="214"/>
    </location>
</feature>
<dbReference type="Proteomes" id="UP001152320">
    <property type="component" value="Chromosome 13"/>
</dbReference>
<dbReference type="GO" id="GO:0016020">
    <property type="term" value="C:membrane"/>
    <property type="evidence" value="ECO:0007669"/>
    <property type="project" value="UniProtKB-SubCell"/>
</dbReference>
<dbReference type="InterPro" id="IPR017452">
    <property type="entry name" value="GPCR_Rhodpsn_7TM"/>
</dbReference>
<organism evidence="8 9">
    <name type="scientific">Holothuria leucospilota</name>
    <name type="common">Black long sea cucumber</name>
    <name type="synonym">Mertensiothuria leucospilota</name>
    <dbReference type="NCBI Taxonomy" id="206669"/>
    <lineage>
        <taxon>Eukaryota</taxon>
        <taxon>Metazoa</taxon>
        <taxon>Echinodermata</taxon>
        <taxon>Eleutherozoa</taxon>
        <taxon>Echinozoa</taxon>
        <taxon>Holothuroidea</taxon>
        <taxon>Aspidochirotacea</taxon>
        <taxon>Aspidochirotida</taxon>
        <taxon>Holothuriidae</taxon>
        <taxon>Holothuria</taxon>
    </lineage>
</organism>
<keyword evidence="8" id="KW-0675">Receptor</keyword>
<dbReference type="Pfam" id="PF00001">
    <property type="entry name" value="7tm_1"/>
    <property type="match status" value="1"/>
</dbReference>
<accession>A0A9Q1BPM4</accession>
<comment type="caution">
    <text evidence="8">The sequence shown here is derived from an EMBL/GenBank/DDBJ whole genome shotgun (WGS) entry which is preliminary data.</text>
</comment>
<evidence type="ECO:0000256" key="5">
    <source>
        <dbReference type="SAM" id="MobiDB-lite"/>
    </source>
</evidence>
<reference evidence="8" key="1">
    <citation type="submission" date="2021-10" db="EMBL/GenBank/DDBJ databases">
        <title>Tropical sea cucumber genome reveals ecological adaptation and Cuvierian tubules defense mechanism.</title>
        <authorList>
            <person name="Chen T."/>
        </authorList>
    </citation>
    <scope>NUCLEOTIDE SEQUENCE</scope>
    <source>
        <strain evidence="8">Nanhai2018</strain>
        <tissue evidence="8">Muscle</tissue>
    </source>
</reference>
<evidence type="ECO:0000256" key="3">
    <source>
        <dbReference type="ARBA" id="ARBA00022989"/>
    </source>
</evidence>
<dbReference type="PRINTS" id="PR00237">
    <property type="entry name" value="GPCRRHODOPSN"/>
</dbReference>
<feature type="transmembrane region" description="Helical" evidence="6">
    <location>
        <begin position="29"/>
        <end position="55"/>
    </location>
</feature>
<dbReference type="PANTHER" id="PTHR45698:SF1">
    <property type="entry name" value="TRACE AMINE-ASSOCIATED RECEPTOR 13C-LIKE"/>
    <property type="match status" value="1"/>
</dbReference>
<feature type="compositionally biased region" description="Low complexity" evidence="5">
    <location>
        <begin position="276"/>
        <end position="289"/>
    </location>
</feature>